<dbReference type="InterPro" id="IPR052922">
    <property type="entry name" value="Cytidylate_Kinase-2"/>
</dbReference>
<evidence type="ECO:0000313" key="1">
    <source>
        <dbReference type="EMBL" id="MBF8642494.1"/>
    </source>
</evidence>
<dbReference type="Pfam" id="PF13238">
    <property type="entry name" value="AAA_18"/>
    <property type="match status" value="1"/>
</dbReference>
<reference evidence="1 4" key="2">
    <citation type="submission" date="2020-10" db="EMBL/GenBank/DDBJ databases">
        <title>Genome sequences of Pseudomonas isolates.</title>
        <authorList>
            <person name="Wessels L."/>
            <person name="Reich F."/>
            <person name="Hammerl J."/>
        </authorList>
    </citation>
    <scope>NUCLEOTIDE SEQUENCE [LARGE SCALE GENOMIC DNA]</scope>
    <source>
        <strain evidence="1 4">20-MO00624-0</strain>
    </source>
</reference>
<dbReference type="Proteomes" id="UP000250443">
    <property type="component" value="Unassembled WGS sequence"/>
</dbReference>
<dbReference type="EMBL" id="UAUF01000014">
    <property type="protein sequence ID" value="SPZ11773.1"/>
    <property type="molecule type" value="Genomic_DNA"/>
</dbReference>
<reference evidence="2 3" key="1">
    <citation type="submission" date="2018-06" db="EMBL/GenBank/DDBJ databases">
        <authorList>
            <consortium name="Pathogen Informatics"/>
            <person name="Doyle S."/>
        </authorList>
    </citation>
    <scope>NUCLEOTIDE SEQUENCE [LARGE SCALE GENOMIC DNA]</scope>
    <source>
        <strain evidence="2 3">NCTC11842</strain>
    </source>
</reference>
<evidence type="ECO:0000313" key="4">
    <source>
        <dbReference type="Proteomes" id="UP000626180"/>
    </source>
</evidence>
<organism evidence="2 3">
    <name type="scientific">Pseudomonas luteola</name>
    <dbReference type="NCBI Taxonomy" id="47886"/>
    <lineage>
        <taxon>Bacteria</taxon>
        <taxon>Pseudomonadati</taxon>
        <taxon>Pseudomonadota</taxon>
        <taxon>Gammaproteobacteria</taxon>
        <taxon>Pseudomonadales</taxon>
        <taxon>Pseudomonadaceae</taxon>
        <taxon>Pseudomonas</taxon>
    </lineage>
</organism>
<dbReference type="AlphaFoldDB" id="A0A2X2CY24"/>
<name>A0A2X2CY24_PSELU</name>
<dbReference type="EMBL" id="JADMCD010000010">
    <property type="protein sequence ID" value="MBF8642494.1"/>
    <property type="molecule type" value="Genomic_DNA"/>
</dbReference>
<gene>
    <name evidence="1" type="ORF">IRZ65_17600</name>
    <name evidence="2" type="ORF">NCTC11842_04028</name>
</gene>
<dbReference type="Proteomes" id="UP000626180">
    <property type="component" value="Unassembled WGS sequence"/>
</dbReference>
<dbReference type="SUPFAM" id="SSF52540">
    <property type="entry name" value="P-loop containing nucleoside triphosphate hydrolases"/>
    <property type="match status" value="1"/>
</dbReference>
<keyword evidence="4" id="KW-1185">Reference proteome</keyword>
<dbReference type="PANTHER" id="PTHR37816:SF2">
    <property type="entry name" value="DNA TOPOLOGY MODULATION PROTEIN FLAR-RELATED PROTEIN"/>
    <property type="match status" value="1"/>
</dbReference>
<dbReference type="RefSeq" id="WP_010795781.1">
    <property type="nucleotide sequence ID" value="NZ_FQYS01000011.1"/>
</dbReference>
<dbReference type="Gene3D" id="3.40.50.300">
    <property type="entry name" value="P-loop containing nucleotide triphosphate hydrolases"/>
    <property type="match status" value="1"/>
</dbReference>
<evidence type="ECO:0000313" key="2">
    <source>
        <dbReference type="EMBL" id="SPZ11773.1"/>
    </source>
</evidence>
<protein>
    <submittedName>
        <fullName evidence="1">AAA family ATPase</fullName>
    </submittedName>
</protein>
<dbReference type="InterPro" id="IPR027417">
    <property type="entry name" value="P-loop_NTPase"/>
</dbReference>
<proteinExistence type="predicted"/>
<sequence>MNILITGASGSGTTTLGVALATHLHGVALDADGYYWLPTETPYTQRRDKFERNALLIKDMQVSETVIISGSIMNYGDSLENLFDLIVFLYLPAEIRIPRLKAREEARFGSASPEFLDWAAQYDSGPAVGSRSLANHTAWLCQRTCPVLRLEGDMTVEARVRRVVAELKRLALLPHP</sequence>
<accession>A0A2X2CY24</accession>
<dbReference type="PANTHER" id="PTHR37816">
    <property type="entry name" value="YALI0E33011P"/>
    <property type="match status" value="1"/>
</dbReference>
<evidence type="ECO:0000313" key="3">
    <source>
        <dbReference type="Proteomes" id="UP000250443"/>
    </source>
</evidence>